<protein>
    <recommendedName>
        <fullName evidence="2">M-phase phosphoprotein 6</fullName>
    </recommendedName>
</protein>
<dbReference type="OMA" id="SYTICAG"/>
<dbReference type="AlphaFoldDB" id="A0A0L8IHA3"/>
<dbReference type="KEGG" id="obi:106880105"/>
<dbReference type="PANTHER" id="PTHR13582:SF0">
    <property type="entry name" value="M-PHASE PHOSPHOPROTEIN 6"/>
    <property type="match status" value="1"/>
</dbReference>
<organism evidence="1">
    <name type="scientific">Octopus bimaculoides</name>
    <name type="common">California two-spotted octopus</name>
    <dbReference type="NCBI Taxonomy" id="37653"/>
    <lineage>
        <taxon>Eukaryota</taxon>
        <taxon>Metazoa</taxon>
        <taxon>Spiralia</taxon>
        <taxon>Lophotrochozoa</taxon>
        <taxon>Mollusca</taxon>
        <taxon>Cephalopoda</taxon>
        <taxon>Coleoidea</taxon>
        <taxon>Octopodiformes</taxon>
        <taxon>Octopoda</taxon>
        <taxon>Incirrata</taxon>
        <taxon>Octopodidae</taxon>
        <taxon>Octopus</taxon>
    </lineage>
</organism>
<proteinExistence type="predicted"/>
<sequence length="158" mass="18092">MAAADMKKTKLSKAVLGLKFMQRTVIRLEKEQNEDENNRLIDDEHWVIDQPVEKSAQSCFEINPSYVSCEGLVFGRMSFLGFNPEIEKLMKIDDLDRAGNREDETSVGDEEMANRFSQIVHSGNLKKRHGYAEDLLASNSGPGPRKRYKRKFLKPLDI</sequence>
<dbReference type="OrthoDB" id="20403at2759"/>
<gene>
    <name evidence="1" type="ORF">OCBIM_22031130mg</name>
</gene>
<dbReference type="STRING" id="37653.A0A0L8IHA3"/>
<dbReference type="GO" id="GO:0000460">
    <property type="term" value="P:maturation of 5.8S rRNA"/>
    <property type="evidence" value="ECO:0007669"/>
    <property type="project" value="TreeGrafter"/>
</dbReference>
<dbReference type="PANTHER" id="PTHR13582">
    <property type="entry name" value="M-PHASE PHOSPHOPROTEIN 6"/>
    <property type="match status" value="1"/>
</dbReference>
<name>A0A0L8IHA3_OCTBM</name>
<dbReference type="EMBL" id="KQ415721">
    <property type="protein sequence ID" value="KOG00833.1"/>
    <property type="molecule type" value="Genomic_DNA"/>
</dbReference>
<evidence type="ECO:0000313" key="1">
    <source>
        <dbReference type="EMBL" id="KOG00833.1"/>
    </source>
</evidence>
<reference evidence="1" key="1">
    <citation type="submission" date="2015-07" db="EMBL/GenBank/DDBJ databases">
        <title>MeaNS - Measles Nucleotide Surveillance Program.</title>
        <authorList>
            <person name="Tran T."/>
            <person name="Druce J."/>
        </authorList>
    </citation>
    <scope>NUCLEOTIDE SEQUENCE</scope>
    <source>
        <strain evidence="1">UCB-OBI-ISO-001</strain>
        <tissue evidence="1">Gonad</tissue>
    </source>
</reference>
<evidence type="ECO:0008006" key="2">
    <source>
        <dbReference type="Google" id="ProtNLM"/>
    </source>
</evidence>
<accession>A0A0L8IHA3</accession>
<dbReference type="InterPro" id="IPR019324">
    <property type="entry name" value="MPP6"/>
</dbReference>
<dbReference type="Pfam" id="PF10175">
    <property type="entry name" value="MPP6"/>
    <property type="match status" value="1"/>
</dbReference>